<feature type="transmembrane region" description="Helical" evidence="7">
    <location>
        <begin position="13"/>
        <end position="32"/>
    </location>
</feature>
<feature type="transmembrane region" description="Helical" evidence="7">
    <location>
        <begin position="64"/>
        <end position="85"/>
    </location>
</feature>
<evidence type="ECO:0000259" key="8">
    <source>
        <dbReference type="Pfam" id="PF04239"/>
    </source>
</evidence>
<evidence type="ECO:0000256" key="4">
    <source>
        <dbReference type="ARBA" id="ARBA00022692"/>
    </source>
</evidence>
<keyword evidence="5 7" id="KW-1133">Transmembrane helix</keyword>
<dbReference type="InterPro" id="IPR023090">
    <property type="entry name" value="UPF0702_alpha/beta_dom_sf"/>
</dbReference>
<reference evidence="9 10" key="1">
    <citation type="submission" date="2024-11" db="EMBL/GenBank/DDBJ databases">
        <authorList>
            <person name="Kaparullina E.N."/>
            <person name="Delegan Y.A."/>
            <person name="Doronina N.V."/>
        </authorList>
    </citation>
    <scope>NUCLEOTIDE SEQUENCE [LARGE SCALE GENOMIC DNA]</scope>
    <source>
        <strain evidence="9 10">7sh_L</strain>
    </source>
</reference>
<dbReference type="PANTHER" id="PTHR34582">
    <property type="entry name" value="UPF0702 TRANSMEMBRANE PROTEIN YCAP"/>
    <property type="match status" value="1"/>
</dbReference>
<dbReference type="Pfam" id="PF04239">
    <property type="entry name" value="DUF421"/>
    <property type="match status" value="1"/>
</dbReference>
<protein>
    <submittedName>
        <fullName evidence="9">DUF421 domain-containing protein</fullName>
    </submittedName>
</protein>
<evidence type="ECO:0000313" key="9">
    <source>
        <dbReference type="EMBL" id="MFJ5445860.1"/>
    </source>
</evidence>
<keyword evidence="6 7" id="KW-0472">Membrane</keyword>
<evidence type="ECO:0000256" key="3">
    <source>
        <dbReference type="ARBA" id="ARBA00022475"/>
    </source>
</evidence>
<feature type="transmembrane region" description="Helical" evidence="7">
    <location>
        <begin position="39"/>
        <end position="58"/>
    </location>
</feature>
<comment type="subcellular location">
    <subcellularLocation>
        <location evidence="1">Cell membrane</location>
        <topology evidence="1">Multi-pass membrane protein</topology>
    </subcellularLocation>
</comment>
<dbReference type="PANTHER" id="PTHR34582:SF6">
    <property type="entry name" value="UPF0702 TRANSMEMBRANE PROTEIN YCAP"/>
    <property type="match status" value="1"/>
</dbReference>
<evidence type="ECO:0000256" key="1">
    <source>
        <dbReference type="ARBA" id="ARBA00004651"/>
    </source>
</evidence>
<sequence length="157" mass="18379">MELFTFSISPWEIILRGTLVFWLLFLIFRFVLRRDVGNLGIGDFLFVVIVADAAQNAMSGDAKTFLDGALLVMTLLIWNLLFDYLGYRFPLVRRFTESASMLLVRNGDIQWRNLRREWITKDELMSKMREEGLESLEQVKEMRLEPDGRISVIRHST</sequence>
<organism evidence="9 10">
    <name type="scientific">Methylobacillus methanolivorans</name>
    <dbReference type="NCBI Taxonomy" id="1848927"/>
    <lineage>
        <taxon>Bacteria</taxon>
        <taxon>Pseudomonadati</taxon>
        <taxon>Pseudomonadota</taxon>
        <taxon>Betaproteobacteria</taxon>
        <taxon>Nitrosomonadales</taxon>
        <taxon>Methylophilaceae</taxon>
        <taxon>Methylobacillus</taxon>
    </lineage>
</organism>
<keyword evidence="4 7" id="KW-0812">Transmembrane</keyword>
<comment type="caution">
    <text evidence="9">The sequence shown here is derived from an EMBL/GenBank/DDBJ whole genome shotgun (WGS) entry which is preliminary data.</text>
</comment>
<comment type="similarity">
    <text evidence="2">Belongs to the UPF0702 family.</text>
</comment>
<keyword evidence="10" id="KW-1185">Reference proteome</keyword>
<dbReference type="InterPro" id="IPR007353">
    <property type="entry name" value="DUF421"/>
</dbReference>
<evidence type="ECO:0000256" key="7">
    <source>
        <dbReference type="SAM" id="Phobius"/>
    </source>
</evidence>
<dbReference type="RefSeq" id="WP_400880768.1">
    <property type="nucleotide sequence ID" value="NZ_JBIWXY010000001.1"/>
</dbReference>
<evidence type="ECO:0000256" key="5">
    <source>
        <dbReference type="ARBA" id="ARBA00022989"/>
    </source>
</evidence>
<dbReference type="Proteomes" id="UP001617669">
    <property type="component" value="Unassembled WGS sequence"/>
</dbReference>
<feature type="domain" description="YetF C-terminal" evidence="8">
    <location>
        <begin position="89"/>
        <end position="156"/>
    </location>
</feature>
<gene>
    <name evidence="9" type="ORF">ACIKP9_06420</name>
</gene>
<keyword evidence="3" id="KW-1003">Cell membrane</keyword>
<dbReference type="Gene3D" id="3.30.240.20">
    <property type="entry name" value="bsu07140 like domains"/>
    <property type="match status" value="1"/>
</dbReference>
<dbReference type="EMBL" id="JBIWXY010000001">
    <property type="protein sequence ID" value="MFJ5445860.1"/>
    <property type="molecule type" value="Genomic_DNA"/>
</dbReference>
<evidence type="ECO:0000256" key="6">
    <source>
        <dbReference type="ARBA" id="ARBA00023136"/>
    </source>
</evidence>
<evidence type="ECO:0000313" key="10">
    <source>
        <dbReference type="Proteomes" id="UP001617669"/>
    </source>
</evidence>
<accession>A0ABW8GKD2</accession>
<proteinExistence type="inferred from homology"/>
<name>A0ABW8GKD2_9PROT</name>
<evidence type="ECO:0000256" key="2">
    <source>
        <dbReference type="ARBA" id="ARBA00006448"/>
    </source>
</evidence>